<dbReference type="Pfam" id="PF00348">
    <property type="entry name" value="polyprenyl_synt"/>
    <property type="match status" value="1"/>
</dbReference>
<sequence>MIVAVPSAPTARQEIEDAIETALERLEYRVVPLGEGARALASAIRRATTGGKRFRPLLVAAAYDTLDGDGVELSALWQVAAAFELLHTAFVVHDDVIDHDLERRGIPNIGGEFRQRGLEKGADEDGAALLGNAAGILAGDMLLHEAGRLVALADVPAAMRAELMRLVEDAVIVSAAGELADVENAVSAGDVDVMTVLKATRDKTAVYSFSAPLQAGAVMAGASEAAMHALERFGERLGLAYQLIDDLIGAFATTAVSGKEEGCDLREAKKTHLISLARETADWPEVSVALAQAHTGPVAIRAAQAALSASGARKALERMVYETLEEATMIVDGAMLPSACKAMLLELVDTVAERVP</sequence>
<dbReference type="GO" id="GO:0004659">
    <property type="term" value="F:prenyltransferase activity"/>
    <property type="evidence" value="ECO:0007669"/>
    <property type="project" value="InterPro"/>
</dbReference>
<comment type="similarity">
    <text evidence="2 6">Belongs to the FPP/GGPP synthase family.</text>
</comment>
<evidence type="ECO:0000256" key="4">
    <source>
        <dbReference type="ARBA" id="ARBA00022723"/>
    </source>
</evidence>
<reference evidence="7 8" key="1">
    <citation type="submission" date="2016-09" db="EMBL/GenBank/DDBJ databases">
        <authorList>
            <person name="Capua I."/>
            <person name="De Benedictis P."/>
            <person name="Joannis T."/>
            <person name="Lombin L.H."/>
            <person name="Cattoli G."/>
        </authorList>
    </citation>
    <scope>NUCLEOTIDE SEQUENCE [LARGE SCALE GENOMIC DNA]</scope>
    <source>
        <strain evidence="7 8">NIO-1002</strain>
    </source>
</reference>
<dbReference type="InterPro" id="IPR008949">
    <property type="entry name" value="Isoprenoid_synthase_dom_sf"/>
</dbReference>
<keyword evidence="3 6" id="KW-0808">Transferase</keyword>
<dbReference type="STRING" id="993073.AS029_04035"/>
<dbReference type="PROSITE" id="PS00444">
    <property type="entry name" value="POLYPRENYL_SYNTHASE_2"/>
    <property type="match status" value="1"/>
</dbReference>
<evidence type="ECO:0000256" key="1">
    <source>
        <dbReference type="ARBA" id="ARBA00001946"/>
    </source>
</evidence>
<dbReference type="PANTHER" id="PTHR12001">
    <property type="entry name" value="GERANYLGERANYL PYROPHOSPHATE SYNTHASE"/>
    <property type="match status" value="1"/>
</dbReference>
<accession>A0A1G6HCQ5</accession>
<dbReference type="GO" id="GO:0046872">
    <property type="term" value="F:metal ion binding"/>
    <property type="evidence" value="ECO:0007669"/>
    <property type="project" value="UniProtKB-KW"/>
</dbReference>
<keyword evidence="4" id="KW-0479">Metal-binding</keyword>
<dbReference type="PROSITE" id="PS00723">
    <property type="entry name" value="POLYPRENYL_SYNTHASE_1"/>
    <property type="match status" value="1"/>
</dbReference>
<dbReference type="SUPFAM" id="SSF48576">
    <property type="entry name" value="Terpenoid synthases"/>
    <property type="match status" value="1"/>
</dbReference>
<protein>
    <submittedName>
        <fullName evidence="7">Geranylgeranyl diphosphate synthase, type II</fullName>
    </submittedName>
</protein>
<evidence type="ECO:0000313" key="7">
    <source>
        <dbReference type="EMBL" id="SDB92062.1"/>
    </source>
</evidence>
<organism evidence="7 8">
    <name type="scientific">Microbacterium enclense</name>
    <dbReference type="NCBI Taxonomy" id="993073"/>
    <lineage>
        <taxon>Bacteria</taxon>
        <taxon>Bacillati</taxon>
        <taxon>Actinomycetota</taxon>
        <taxon>Actinomycetes</taxon>
        <taxon>Micrococcales</taxon>
        <taxon>Microbacteriaceae</taxon>
        <taxon>Microbacterium</taxon>
    </lineage>
</organism>
<dbReference type="InterPro" id="IPR033749">
    <property type="entry name" value="Polyprenyl_synt_CS"/>
</dbReference>
<gene>
    <name evidence="7" type="ORF">SAMN05216418_1054</name>
</gene>
<name>A0A1G6HCQ5_9MICO</name>
<dbReference type="EMBL" id="FMYG01000002">
    <property type="protein sequence ID" value="SDB92062.1"/>
    <property type="molecule type" value="Genomic_DNA"/>
</dbReference>
<dbReference type="RefSeq" id="WP_228375874.1">
    <property type="nucleotide sequence ID" value="NZ_FMYG01000002.1"/>
</dbReference>
<keyword evidence="5" id="KW-0460">Magnesium</keyword>
<dbReference type="Gene3D" id="1.10.600.10">
    <property type="entry name" value="Farnesyl Diphosphate Synthase"/>
    <property type="match status" value="1"/>
</dbReference>
<dbReference type="InterPro" id="IPR000092">
    <property type="entry name" value="Polyprenyl_synt"/>
</dbReference>
<proteinExistence type="inferred from homology"/>
<evidence type="ECO:0000256" key="3">
    <source>
        <dbReference type="ARBA" id="ARBA00022679"/>
    </source>
</evidence>
<evidence type="ECO:0000256" key="2">
    <source>
        <dbReference type="ARBA" id="ARBA00006706"/>
    </source>
</evidence>
<dbReference type="GO" id="GO:0008299">
    <property type="term" value="P:isoprenoid biosynthetic process"/>
    <property type="evidence" value="ECO:0007669"/>
    <property type="project" value="InterPro"/>
</dbReference>
<dbReference type="Proteomes" id="UP000183203">
    <property type="component" value="Unassembled WGS sequence"/>
</dbReference>
<evidence type="ECO:0000313" key="8">
    <source>
        <dbReference type="Proteomes" id="UP000183203"/>
    </source>
</evidence>
<dbReference type="PANTHER" id="PTHR12001:SF85">
    <property type="entry name" value="SHORT CHAIN ISOPRENYL DIPHOSPHATE SYNTHASE"/>
    <property type="match status" value="1"/>
</dbReference>
<evidence type="ECO:0000256" key="5">
    <source>
        <dbReference type="ARBA" id="ARBA00022842"/>
    </source>
</evidence>
<dbReference type="CDD" id="cd00685">
    <property type="entry name" value="Trans_IPPS_HT"/>
    <property type="match status" value="1"/>
</dbReference>
<evidence type="ECO:0000256" key="6">
    <source>
        <dbReference type="RuleBase" id="RU004466"/>
    </source>
</evidence>
<dbReference type="SFLD" id="SFLDS00005">
    <property type="entry name" value="Isoprenoid_Synthase_Type_I"/>
    <property type="match status" value="1"/>
</dbReference>
<comment type="cofactor">
    <cofactor evidence="1">
        <name>Mg(2+)</name>
        <dbReference type="ChEBI" id="CHEBI:18420"/>
    </cofactor>
</comment>
<dbReference type="AlphaFoldDB" id="A0A1G6HCQ5"/>